<evidence type="ECO:0000313" key="3">
    <source>
        <dbReference type="Proteomes" id="UP000034416"/>
    </source>
</evidence>
<dbReference type="Proteomes" id="UP000034416">
    <property type="component" value="Unassembled WGS sequence"/>
</dbReference>
<evidence type="ECO:0000313" key="2">
    <source>
        <dbReference type="EMBL" id="ORA00369.1"/>
    </source>
</evidence>
<proteinExistence type="predicted"/>
<reference evidence="3" key="1">
    <citation type="submission" date="2015-04" db="EMBL/GenBank/DDBJ databases">
        <title>Genome sequence of Mycobacterium arupense GUC1.</title>
        <authorList>
            <person name="Greninger A.L."/>
            <person name="Cunningham G."/>
            <person name="Chiu C.Y."/>
            <person name="Miller S."/>
        </authorList>
    </citation>
    <scope>NUCLEOTIDE SEQUENCE [LARGE SCALE GENOMIC DNA]</scope>
    <source>
        <strain evidence="3">GUC1</strain>
    </source>
</reference>
<dbReference type="OrthoDB" id="7063435at2"/>
<sequence>MKSDRTDEQVIRTTSVVDGSADAVWQRVTSQDGINDEMGPFLAMTMPRSFRGRSIGTVTPGTRIGRSYILLFGFIPAGVDDITIARIEPGRMFREESRMTGMRIWVHQRTLEPGNDSAGEKTIVTDEITVAPRGPLGLIPGWSALVGTILRYFFAHRHRRLAQAMRTLGSAVPPLA</sequence>
<name>A0A0F5MWL6_9MYCO</name>
<dbReference type="Gene3D" id="3.30.530.20">
    <property type="match status" value="1"/>
</dbReference>
<evidence type="ECO:0008006" key="5">
    <source>
        <dbReference type="Google" id="ProtNLM"/>
    </source>
</evidence>
<dbReference type="STRING" id="342002.BST15_03925"/>
<dbReference type="InterPro" id="IPR023393">
    <property type="entry name" value="START-like_dom_sf"/>
</dbReference>
<evidence type="ECO:0000313" key="1">
    <source>
        <dbReference type="EMBL" id="KKB99165.1"/>
    </source>
</evidence>
<dbReference type="EMBL" id="MVHH01000005">
    <property type="protein sequence ID" value="ORA00369.1"/>
    <property type="molecule type" value="Genomic_DNA"/>
</dbReference>
<dbReference type="AlphaFoldDB" id="A0A0F5MWL6"/>
<dbReference type="RefSeq" id="WP_046189615.1">
    <property type="nucleotide sequence ID" value="NZ_JACKUJ010000035.1"/>
</dbReference>
<reference evidence="1" key="2">
    <citation type="submission" date="2015-04" db="EMBL/GenBank/DDBJ databases">
        <title>Genome sequence of Mycobacterium arupense strain GUC1.</title>
        <authorList>
            <person name="Greninger A.L."/>
            <person name="Cunningham G."/>
            <person name="Chiu C.Y."/>
            <person name="Miller S."/>
        </authorList>
    </citation>
    <scope>NUCLEOTIDE SEQUENCE</scope>
    <source>
        <strain evidence="1">GUC1</strain>
    </source>
</reference>
<comment type="caution">
    <text evidence="1">The sequence shown here is derived from an EMBL/GenBank/DDBJ whole genome shotgun (WGS) entry which is preliminary data.</text>
</comment>
<accession>A0A0F5MWL6</accession>
<dbReference type="EMBL" id="LASW01000042">
    <property type="protein sequence ID" value="KKB99165.1"/>
    <property type="molecule type" value="Genomic_DNA"/>
</dbReference>
<dbReference type="PATRIC" id="fig|342002.3.peg.3193"/>
<keyword evidence="4" id="KW-1185">Reference proteome</keyword>
<reference evidence="2 4" key="3">
    <citation type="submission" date="2016-12" db="EMBL/GenBank/DDBJ databases">
        <title>The new phylogeny of genus Mycobacterium.</title>
        <authorList>
            <person name="Tortoli E."/>
            <person name="Trovato A."/>
            <person name="Cirillo D.M."/>
        </authorList>
    </citation>
    <scope>NUCLEOTIDE SEQUENCE [LARGE SCALE GENOMIC DNA]</scope>
    <source>
        <strain evidence="2 4">DSM 44942</strain>
    </source>
</reference>
<organism evidence="1 3">
    <name type="scientific">Mycolicibacter arupensis</name>
    <dbReference type="NCBI Taxonomy" id="342002"/>
    <lineage>
        <taxon>Bacteria</taxon>
        <taxon>Bacillati</taxon>
        <taxon>Actinomycetota</taxon>
        <taxon>Actinomycetes</taxon>
        <taxon>Mycobacteriales</taxon>
        <taxon>Mycobacteriaceae</taxon>
        <taxon>Mycolicibacter</taxon>
    </lineage>
</organism>
<gene>
    <name evidence="2" type="ORF">BST15_03925</name>
    <name evidence="1" type="ORF">WR43_10935</name>
</gene>
<dbReference type="SUPFAM" id="SSF55961">
    <property type="entry name" value="Bet v1-like"/>
    <property type="match status" value="1"/>
</dbReference>
<evidence type="ECO:0000313" key="4">
    <source>
        <dbReference type="Proteomes" id="UP000192327"/>
    </source>
</evidence>
<protein>
    <recommendedName>
        <fullName evidence="5">SRPBCC family protein</fullName>
    </recommendedName>
</protein>
<dbReference type="Proteomes" id="UP000192327">
    <property type="component" value="Unassembled WGS sequence"/>
</dbReference>